<dbReference type="EMBL" id="JAYWIO010000004">
    <property type="protein sequence ID" value="KAK7267902.1"/>
    <property type="molecule type" value="Genomic_DNA"/>
</dbReference>
<protein>
    <submittedName>
        <fullName evidence="2">Uncharacterized protein</fullName>
    </submittedName>
</protein>
<keyword evidence="3" id="KW-1185">Reference proteome</keyword>
<evidence type="ECO:0000313" key="2">
    <source>
        <dbReference type="EMBL" id="KAK7267902.1"/>
    </source>
</evidence>
<feature type="compositionally biased region" description="Basic and acidic residues" evidence="1">
    <location>
        <begin position="61"/>
        <end position="80"/>
    </location>
</feature>
<evidence type="ECO:0000256" key="1">
    <source>
        <dbReference type="SAM" id="MobiDB-lite"/>
    </source>
</evidence>
<dbReference type="AlphaFoldDB" id="A0AAN9F1E2"/>
<gene>
    <name evidence="2" type="ORF">RIF29_20583</name>
</gene>
<sequence length="80" mass="8897">MKRSLSHVMPKQRSWGIVNNSQVPQLTPSEIHSGILDLNSIPLNSSLLQIFNSLLLCGKEANGKGEGARDEDDWRGRARK</sequence>
<feature type="region of interest" description="Disordered" evidence="1">
    <location>
        <begin position="60"/>
        <end position="80"/>
    </location>
</feature>
<comment type="caution">
    <text evidence="2">The sequence shown here is derived from an EMBL/GenBank/DDBJ whole genome shotgun (WGS) entry which is preliminary data.</text>
</comment>
<accession>A0AAN9F1E2</accession>
<organism evidence="2 3">
    <name type="scientific">Crotalaria pallida</name>
    <name type="common">Smooth rattlebox</name>
    <name type="synonym">Crotalaria striata</name>
    <dbReference type="NCBI Taxonomy" id="3830"/>
    <lineage>
        <taxon>Eukaryota</taxon>
        <taxon>Viridiplantae</taxon>
        <taxon>Streptophyta</taxon>
        <taxon>Embryophyta</taxon>
        <taxon>Tracheophyta</taxon>
        <taxon>Spermatophyta</taxon>
        <taxon>Magnoliopsida</taxon>
        <taxon>eudicotyledons</taxon>
        <taxon>Gunneridae</taxon>
        <taxon>Pentapetalae</taxon>
        <taxon>rosids</taxon>
        <taxon>fabids</taxon>
        <taxon>Fabales</taxon>
        <taxon>Fabaceae</taxon>
        <taxon>Papilionoideae</taxon>
        <taxon>50 kb inversion clade</taxon>
        <taxon>genistoids sensu lato</taxon>
        <taxon>core genistoids</taxon>
        <taxon>Crotalarieae</taxon>
        <taxon>Crotalaria</taxon>
    </lineage>
</organism>
<reference evidence="2 3" key="1">
    <citation type="submission" date="2024-01" db="EMBL/GenBank/DDBJ databases">
        <title>The genomes of 5 underutilized Papilionoideae crops provide insights into root nodulation and disease resistanc.</title>
        <authorList>
            <person name="Yuan L."/>
        </authorList>
    </citation>
    <scope>NUCLEOTIDE SEQUENCE [LARGE SCALE GENOMIC DNA]</scope>
    <source>
        <strain evidence="2">ZHUSHIDOU_FW_LH</strain>
        <tissue evidence="2">Leaf</tissue>
    </source>
</reference>
<dbReference type="Proteomes" id="UP001372338">
    <property type="component" value="Unassembled WGS sequence"/>
</dbReference>
<name>A0AAN9F1E2_CROPI</name>
<proteinExistence type="predicted"/>
<evidence type="ECO:0000313" key="3">
    <source>
        <dbReference type="Proteomes" id="UP001372338"/>
    </source>
</evidence>